<reference evidence="6" key="1">
    <citation type="submission" date="2016-10" db="EMBL/GenBank/DDBJ databases">
        <authorList>
            <person name="Varghese N."/>
            <person name="Submissions S."/>
        </authorList>
    </citation>
    <scope>NUCLEOTIDE SEQUENCE [LARGE SCALE GENOMIC DNA]</scope>
    <source>
        <strain evidence="6">DSM 18733</strain>
    </source>
</reference>
<evidence type="ECO:0000313" key="5">
    <source>
        <dbReference type="EMBL" id="SEM50436.1"/>
    </source>
</evidence>
<comment type="similarity">
    <text evidence="1 4">Belongs to the glycosyl hydrolase 53 family.</text>
</comment>
<evidence type="ECO:0000256" key="2">
    <source>
        <dbReference type="ARBA" id="ARBA00022801"/>
    </source>
</evidence>
<name>A0A1H7YW90_OLID1</name>
<evidence type="ECO:0000256" key="1">
    <source>
        <dbReference type="ARBA" id="ARBA00010687"/>
    </source>
</evidence>
<dbReference type="AlphaFoldDB" id="A0A1H7YW90"/>
<dbReference type="GO" id="GO:0031218">
    <property type="term" value="F:arabinogalactan endo-1,4-beta-galactosidase activity"/>
    <property type="evidence" value="ECO:0007669"/>
    <property type="project" value="UniProtKB-EC"/>
</dbReference>
<dbReference type="Proteomes" id="UP000199421">
    <property type="component" value="Unassembled WGS sequence"/>
</dbReference>
<dbReference type="STRING" id="407022.SAMN05661044_05362"/>
<dbReference type="SUPFAM" id="SSF51445">
    <property type="entry name" value="(Trans)glycosidases"/>
    <property type="match status" value="1"/>
</dbReference>
<gene>
    <name evidence="5" type="ORF">SAMN05661044_05362</name>
</gene>
<dbReference type="EMBL" id="FOAF01000014">
    <property type="protein sequence ID" value="SEM50436.1"/>
    <property type="molecule type" value="Genomic_DNA"/>
</dbReference>
<evidence type="ECO:0000313" key="6">
    <source>
        <dbReference type="Proteomes" id="UP000199421"/>
    </source>
</evidence>
<proteinExistence type="inferred from homology"/>
<dbReference type="InterPro" id="IPR017853">
    <property type="entry name" value="GH"/>
</dbReference>
<organism evidence="5 6">
    <name type="scientific">Olivibacter domesticus</name>
    <name type="common">Pseudosphingobacterium domesticum</name>
    <dbReference type="NCBI Taxonomy" id="407022"/>
    <lineage>
        <taxon>Bacteria</taxon>
        <taxon>Pseudomonadati</taxon>
        <taxon>Bacteroidota</taxon>
        <taxon>Sphingobacteriia</taxon>
        <taxon>Sphingobacteriales</taxon>
        <taxon>Sphingobacteriaceae</taxon>
        <taxon>Olivibacter</taxon>
    </lineage>
</organism>
<keyword evidence="3 4" id="KW-0326">Glycosidase</keyword>
<dbReference type="InterPro" id="IPR011683">
    <property type="entry name" value="Glyco_hydro_53"/>
</dbReference>
<dbReference type="GO" id="GO:0015926">
    <property type="term" value="F:glucosidase activity"/>
    <property type="evidence" value="ECO:0007669"/>
    <property type="project" value="InterPro"/>
</dbReference>
<protein>
    <recommendedName>
        <fullName evidence="4">Arabinogalactan endo-beta-1,4-galactanase</fullName>
        <ecNumber evidence="4">3.2.1.89</ecNumber>
    </recommendedName>
</protein>
<keyword evidence="2 4" id="KW-0378">Hydrolase</keyword>
<dbReference type="OrthoDB" id="9809583at2"/>
<dbReference type="PROSITE" id="PS51257">
    <property type="entry name" value="PROKAR_LIPOPROTEIN"/>
    <property type="match status" value="1"/>
</dbReference>
<sequence>MKKNKLILCVAALTTLLITSCSKEELLEEKNVEDLVKSEVVSTARFSRSGALYYGINGHPVNQRAYTDLRAPAQVDILKKNAMNIYRVDLPVSSVTSIVNWENRLFDITNAAKAAGINILPIIPSKTFDINHSEKEAYWQAYHYTLKFIKRYGAKYKYFELGNEFDNDCIKSRLHVGNKKTDYDIPKFRTIASYLRGMNNAVKAVYPSAKTIINVSWLHYRFLTLLDEYGVKYDIAGYHWYQDQEKTLKNDYGIDDITKLLNQKLTKPIWFTEVGYRNYSGTNSEAEAKRFLDSFIAKCKNNPQVQAVMIYEMLDQPYISGQEGRFGIYKWITPYTQFTAKEYAK</sequence>
<dbReference type="Gene3D" id="3.20.20.80">
    <property type="entry name" value="Glycosidases"/>
    <property type="match status" value="1"/>
</dbReference>
<keyword evidence="6" id="KW-1185">Reference proteome</keyword>
<comment type="catalytic activity">
    <reaction evidence="4">
        <text>The enzyme specifically hydrolyzes (1-&gt;4)-beta-D-galactosidic linkages in type I arabinogalactans.</text>
        <dbReference type="EC" id="3.2.1.89"/>
    </reaction>
</comment>
<evidence type="ECO:0000256" key="4">
    <source>
        <dbReference type="RuleBase" id="RU361192"/>
    </source>
</evidence>
<accession>A0A1H7YW90</accession>
<dbReference type="RefSeq" id="WP_093332453.1">
    <property type="nucleotide sequence ID" value="NZ_FOAF01000014.1"/>
</dbReference>
<dbReference type="Pfam" id="PF07745">
    <property type="entry name" value="Glyco_hydro_53"/>
    <property type="match status" value="1"/>
</dbReference>
<dbReference type="EC" id="3.2.1.89" evidence="4"/>
<evidence type="ECO:0000256" key="3">
    <source>
        <dbReference type="ARBA" id="ARBA00023295"/>
    </source>
</evidence>